<feature type="transmembrane region" description="Helical" evidence="4">
    <location>
        <begin position="6"/>
        <end position="30"/>
    </location>
</feature>
<dbReference type="GO" id="GO:0006935">
    <property type="term" value="P:chemotaxis"/>
    <property type="evidence" value="ECO:0007669"/>
    <property type="project" value="InterPro"/>
</dbReference>
<dbReference type="RefSeq" id="WP_052216883.1">
    <property type="nucleotide sequence ID" value="NZ_LGTE01000003.1"/>
</dbReference>
<keyword evidence="4" id="KW-1133">Transmembrane helix</keyword>
<evidence type="ECO:0000256" key="4">
    <source>
        <dbReference type="SAM" id="Phobius"/>
    </source>
</evidence>
<dbReference type="GO" id="GO:0004888">
    <property type="term" value="F:transmembrane signaling receptor activity"/>
    <property type="evidence" value="ECO:0007669"/>
    <property type="project" value="InterPro"/>
</dbReference>
<keyword evidence="4" id="KW-0812">Transmembrane</keyword>
<dbReference type="Gene3D" id="1.10.287.950">
    <property type="entry name" value="Methyl-accepting chemotaxis protein"/>
    <property type="match status" value="1"/>
</dbReference>
<feature type="domain" description="HAMP" evidence="6">
    <location>
        <begin position="197"/>
        <end position="249"/>
    </location>
</feature>
<dbReference type="CDD" id="cd11386">
    <property type="entry name" value="MCP_signal"/>
    <property type="match status" value="1"/>
</dbReference>
<evidence type="ECO:0000256" key="2">
    <source>
        <dbReference type="ARBA" id="ARBA00029447"/>
    </source>
</evidence>
<dbReference type="SMART" id="SM00283">
    <property type="entry name" value="MA"/>
    <property type="match status" value="1"/>
</dbReference>
<evidence type="ECO:0000259" key="6">
    <source>
        <dbReference type="PROSITE" id="PS50885"/>
    </source>
</evidence>
<dbReference type="PRINTS" id="PR00260">
    <property type="entry name" value="CHEMTRNSDUCR"/>
</dbReference>
<dbReference type="Gene3D" id="6.10.340.10">
    <property type="match status" value="1"/>
</dbReference>
<keyword evidence="8" id="KW-1185">Reference proteome</keyword>
<dbReference type="SMART" id="SM00304">
    <property type="entry name" value="HAMP"/>
    <property type="match status" value="1"/>
</dbReference>
<comment type="caution">
    <text evidence="7">The sequence shown here is derived from an EMBL/GenBank/DDBJ whole genome shotgun (WGS) entry which is preliminary data.</text>
</comment>
<dbReference type="InterPro" id="IPR003660">
    <property type="entry name" value="HAMP_dom"/>
</dbReference>
<evidence type="ECO:0000313" key="7">
    <source>
        <dbReference type="EMBL" id="KNZ70506.1"/>
    </source>
</evidence>
<evidence type="ECO:0000256" key="3">
    <source>
        <dbReference type="PROSITE-ProRule" id="PRU00284"/>
    </source>
</evidence>
<proteinExistence type="inferred from homology"/>
<dbReference type="EMBL" id="LGTE01000003">
    <property type="protein sequence ID" value="KNZ70506.1"/>
    <property type="molecule type" value="Genomic_DNA"/>
</dbReference>
<gene>
    <name evidence="7" type="ORF">Tfer_0688</name>
</gene>
<accession>A0A0L6W4W5</accession>
<dbReference type="PROSITE" id="PS50111">
    <property type="entry name" value="CHEMOTAXIS_TRANSDUC_2"/>
    <property type="match status" value="1"/>
</dbReference>
<keyword evidence="4" id="KW-0472">Membrane</keyword>
<dbReference type="Proteomes" id="UP000037175">
    <property type="component" value="Unassembled WGS sequence"/>
</dbReference>
<dbReference type="PATRIC" id="fig|281456.6.peg.730"/>
<protein>
    <submittedName>
        <fullName evidence="7">Methyl-accepting chemotaxis sensory transducer</fullName>
    </submittedName>
</protein>
<dbReference type="CDD" id="cd06225">
    <property type="entry name" value="HAMP"/>
    <property type="match status" value="1"/>
</dbReference>
<comment type="similarity">
    <text evidence="2">Belongs to the methyl-accepting chemotaxis (MCP) protein family.</text>
</comment>
<feature type="transmembrane region" description="Helical" evidence="4">
    <location>
        <begin position="175"/>
        <end position="195"/>
    </location>
</feature>
<dbReference type="PROSITE" id="PS50885">
    <property type="entry name" value="HAMP"/>
    <property type="match status" value="1"/>
</dbReference>
<dbReference type="SUPFAM" id="SSF58104">
    <property type="entry name" value="Methyl-accepting chemotaxis protein (MCP) signaling domain"/>
    <property type="match status" value="1"/>
</dbReference>
<dbReference type="GO" id="GO:0016020">
    <property type="term" value="C:membrane"/>
    <property type="evidence" value="ECO:0007669"/>
    <property type="project" value="InterPro"/>
</dbReference>
<reference evidence="8" key="1">
    <citation type="submission" date="2015-07" db="EMBL/GenBank/DDBJ databases">
        <title>Complete Genome of Thermincola ferriacetica strain Z-0001T.</title>
        <authorList>
            <person name="Lusk B."/>
            <person name="Badalamenti J.P."/>
            <person name="Parameswaran P."/>
            <person name="Bond D.R."/>
            <person name="Torres C.I."/>
        </authorList>
    </citation>
    <scope>NUCLEOTIDE SEQUENCE [LARGE SCALE GENOMIC DNA]</scope>
    <source>
        <strain evidence="8">Z-0001</strain>
    </source>
</reference>
<dbReference type="InterPro" id="IPR004089">
    <property type="entry name" value="MCPsignal_dom"/>
</dbReference>
<dbReference type="Pfam" id="PF00015">
    <property type="entry name" value="MCPsignal"/>
    <property type="match status" value="1"/>
</dbReference>
<dbReference type="AlphaFoldDB" id="A0A0L6W4W5"/>
<evidence type="ECO:0000256" key="1">
    <source>
        <dbReference type="ARBA" id="ARBA00023224"/>
    </source>
</evidence>
<name>A0A0L6W4W5_9FIRM</name>
<dbReference type="FunFam" id="1.10.287.950:FF:000001">
    <property type="entry name" value="Methyl-accepting chemotaxis sensory transducer"/>
    <property type="match status" value="1"/>
</dbReference>
<feature type="domain" description="Methyl-accepting transducer" evidence="5">
    <location>
        <begin position="268"/>
        <end position="504"/>
    </location>
</feature>
<dbReference type="InterPro" id="IPR004090">
    <property type="entry name" value="Chemotax_Me-accpt_rcpt"/>
</dbReference>
<organism evidence="7 8">
    <name type="scientific">Thermincola ferriacetica</name>
    <dbReference type="NCBI Taxonomy" id="281456"/>
    <lineage>
        <taxon>Bacteria</taxon>
        <taxon>Bacillati</taxon>
        <taxon>Bacillota</taxon>
        <taxon>Clostridia</taxon>
        <taxon>Eubacteriales</taxon>
        <taxon>Thermincolaceae</taxon>
        <taxon>Thermincola</taxon>
    </lineage>
</organism>
<dbReference type="PANTHER" id="PTHR32089">
    <property type="entry name" value="METHYL-ACCEPTING CHEMOTAXIS PROTEIN MCPB"/>
    <property type="match status" value="1"/>
</dbReference>
<dbReference type="GO" id="GO:0007165">
    <property type="term" value="P:signal transduction"/>
    <property type="evidence" value="ECO:0007669"/>
    <property type="project" value="UniProtKB-KW"/>
</dbReference>
<dbReference type="PANTHER" id="PTHR32089:SF112">
    <property type="entry name" value="LYSOZYME-LIKE PROTEIN-RELATED"/>
    <property type="match status" value="1"/>
</dbReference>
<keyword evidence="1 3" id="KW-0807">Transducer</keyword>
<evidence type="ECO:0000313" key="8">
    <source>
        <dbReference type="Proteomes" id="UP000037175"/>
    </source>
</evidence>
<dbReference type="Pfam" id="PF00672">
    <property type="entry name" value="HAMP"/>
    <property type="match status" value="1"/>
</dbReference>
<evidence type="ECO:0000259" key="5">
    <source>
        <dbReference type="PROSITE" id="PS50111"/>
    </source>
</evidence>
<sequence length="554" mass="59101">MLKRSFGLKLVVVFVIMLFFVATGVGLYALNNMDGQMKALISEKLMSDIATGSELLEVIYPGDWYVRGGNLYKGDLQIASDFPFVTKLAKLTGDTVQLYFRGQLLAGSTGDVNKEGFGGQELERLARSTRAGLESIAGNQVGVRPIVTKSGEQVGFWIVTVPANRHKVMIRNLQIKMMAGAYFALFVTSFIFYMITRIISKPINQIVDGMTNAEKGDLSVKLDIDTQDEFSFLGEKFNSMIDHIGVLVNNIVTIAEKVANHADTLNFGAAESSKITEQIAQTVQMVATGTEDQSKSIEQTSLTINEMSKGIQQVAGNSQNVLNASHEANEAALEGGKAVENAIKQMASISTTVNNSALTVRALGERSQQIGYIVDIITGIAKQTNLLALNAAIEAARAGEQGRGFAVVAEEVRKLAEQSGEAAKQIADLVKEIQEDTEQAVQAMESGLQEVANGTVAVNNAGEAFKNIMNTISKVVDQIQEVSVAAEEMAAAAGQAVAAIQNVASISEETAASAQQVAAAAEEQTASVEETAASASVLADLANELRESVSRFKV</sequence>